<protein>
    <recommendedName>
        <fullName evidence="3">Type II/III secretion system secretin-like domain-containing protein</fullName>
    </recommendedName>
</protein>
<evidence type="ECO:0000259" key="3">
    <source>
        <dbReference type="Pfam" id="PF00263"/>
    </source>
</evidence>
<dbReference type="InterPro" id="IPR050810">
    <property type="entry name" value="Bact_Secretion_Sys_Channel"/>
</dbReference>
<dbReference type="Pfam" id="PF00263">
    <property type="entry name" value="Secretin"/>
    <property type="match status" value="1"/>
</dbReference>
<dbReference type="GO" id="GO:0015627">
    <property type="term" value="C:type II protein secretion system complex"/>
    <property type="evidence" value="ECO:0007669"/>
    <property type="project" value="TreeGrafter"/>
</dbReference>
<gene>
    <name evidence="4" type="ORF">C798_24050</name>
</gene>
<dbReference type="AlphaFoldDB" id="A0A6M4A0G4"/>
<dbReference type="InterPro" id="IPR004846">
    <property type="entry name" value="T2SS/T3SS_dom"/>
</dbReference>
<evidence type="ECO:0000313" key="4">
    <source>
        <dbReference type="EMBL" id="QJQ03192.1"/>
    </source>
</evidence>
<feature type="chain" id="PRO_5026692916" description="Type II/III secretion system secretin-like domain-containing protein" evidence="2">
    <location>
        <begin position="16"/>
        <end position="245"/>
    </location>
</feature>
<dbReference type="GO" id="GO:0009306">
    <property type="term" value="P:protein secretion"/>
    <property type="evidence" value="ECO:0007669"/>
    <property type="project" value="InterPro"/>
</dbReference>
<organism evidence="4 5">
    <name type="scientific">Herbaspirillum rubrisubalbicans Os34</name>
    <dbReference type="NCBI Taxonomy" id="1235827"/>
    <lineage>
        <taxon>Bacteria</taxon>
        <taxon>Pseudomonadati</taxon>
        <taxon>Pseudomonadota</taxon>
        <taxon>Betaproteobacteria</taxon>
        <taxon>Burkholderiales</taxon>
        <taxon>Oxalobacteraceae</taxon>
        <taxon>Herbaspirillum</taxon>
    </lineage>
</organism>
<accession>A0A6M4A0G4</accession>
<sequence>MITALLMVYSTLAVAAPSGPLLPLTPLSMPLPPGAPPQSDSAMEFSRVRVAEAVEAMYTQILKTPYLIQPEVVADERLVSFRFGTGVSARSEVSRFMGLLGLSVRTVNGVDIVGIVREVEPDKEPFVYPGNGSAPVQSVEYRSSGVIFDLKPIVRESVVDLTVGQQLSNFIVTQTGVNNSPTLTKREVSTSLSVADGDVVIIGGLAENRESLGRIGFSFLPDWMRSNTGQNSKTEILLVLQVSRL</sequence>
<comment type="similarity">
    <text evidence="1">Belongs to the bacterial secretin family.</text>
</comment>
<evidence type="ECO:0000313" key="5">
    <source>
        <dbReference type="Proteomes" id="UP000501648"/>
    </source>
</evidence>
<dbReference type="PANTHER" id="PTHR30332">
    <property type="entry name" value="PROBABLE GENERAL SECRETION PATHWAY PROTEIN D"/>
    <property type="match status" value="1"/>
</dbReference>
<feature type="signal peptide" evidence="2">
    <location>
        <begin position="1"/>
        <end position="15"/>
    </location>
</feature>
<dbReference type="Proteomes" id="UP000501648">
    <property type="component" value="Chromosome"/>
</dbReference>
<keyword evidence="2" id="KW-0732">Signal</keyword>
<name>A0A6M4A0G4_9BURK</name>
<reference evidence="4 5" key="1">
    <citation type="journal article" date="2012" name="J. Bacteriol.">
        <title>Genome sequence of the pathogenic Herbaspirillum seropedicae strain Os34, isolated from rice roots.</title>
        <authorList>
            <person name="Ye W."/>
            <person name="Ye S."/>
            <person name="Liu J."/>
            <person name="Chang S."/>
            <person name="Chen M."/>
            <person name="Zhu B."/>
            <person name="Guo L."/>
            <person name="An Q."/>
        </authorList>
    </citation>
    <scope>NUCLEOTIDE SEQUENCE [LARGE SCALE GENOMIC DNA]</scope>
    <source>
        <strain evidence="4 5">Os34</strain>
    </source>
</reference>
<feature type="domain" description="Type II/III secretion system secretin-like" evidence="3">
    <location>
        <begin position="134"/>
        <end position="220"/>
    </location>
</feature>
<evidence type="ECO:0000256" key="2">
    <source>
        <dbReference type="SAM" id="SignalP"/>
    </source>
</evidence>
<dbReference type="EMBL" id="CP008956">
    <property type="protein sequence ID" value="QJQ03192.1"/>
    <property type="molecule type" value="Genomic_DNA"/>
</dbReference>
<evidence type="ECO:0000256" key="1">
    <source>
        <dbReference type="RuleBase" id="RU004003"/>
    </source>
</evidence>
<proteinExistence type="inferred from homology"/>
<dbReference type="PANTHER" id="PTHR30332:SF17">
    <property type="entry name" value="TYPE IV PILIATION SYSTEM PROTEIN DR_0774-RELATED"/>
    <property type="match status" value="1"/>
</dbReference>